<dbReference type="InterPro" id="IPR009163">
    <property type="entry name" value="Ap4A_phos1/2"/>
</dbReference>
<evidence type="ECO:0000313" key="3">
    <source>
        <dbReference type="EMBL" id="KAJ5232059.1"/>
    </source>
</evidence>
<evidence type="ECO:0000259" key="1">
    <source>
        <dbReference type="Pfam" id="PF09830"/>
    </source>
</evidence>
<gene>
    <name evidence="3" type="ORF">N7468_005015</name>
</gene>
<dbReference type="PANTHER" id="PTHR38420">
    <property type="entry name" value="AP-4-A PHOSPHORYLASE II"/>
    <property type="match status" value="1"/>
</dbReference>
<keyword evidence="4" id="KW-1185">Reference proteome</keyword>
<evidence type="ECO:0008006" key="5">
    <source>
        <dbReference type="Google" id="ProtNLM"/>
    </source>
</evidence>
<dbReference type="Pfam" id="PF19327">
    <property type="entry name" value="Ap4A_phos_N"/>
    <property type="match status" value="1"/>
</dbReference>
<dbReference type="SUPFAM" id="SSF54197">
    <property type="entry name" value="HIT-like"/>
    <property type="match status" value="1"/>
</dbReference>
<organism evidence="3 4">
    <name type="scientific">Penicillium chermesinum</name>
    <dbReference type="NCBI Taxonomy" id="63820"/>
    <lineage>
        <taxon>Eukaryota</taxon>
        <taxon>Fungi</taxon>
        <taxon>Dikarya</taxon>
        <taxon>Ascomycota</taxon>
        <taxon>Pezizomycotina</taxon>
        <taxon>Eurotiomycetes</taxon>
        <taxon>Eurotiomycetidae</taxon>
        <taxon>Eurotiales</taxon>
        <taxon>Aspergillaceae</taxon>
        <taxon>Penicillium</taxon>
    </lineage>
</organism>
<feature type="domain" description="ATP adenylyltransferase C-terminal" evidence="1">
    <location>
        <begin position="219"/>
        <end position="322"/>
    </location>
</feature>
<dbReference type="InterPro" id="IPR045759">
    <property type="entry name" value="Ap4A_phos1/2_N"/>
</dbReference>
<reference evidence="3" key="1">
    <citation type="submission" date="2022-11" db="EMBL/GenBank/DDBJ databases">
        <authorList>
            <person name="Petersen C."/>
        </authorList>
    </citation>
    <scope>NUCLEOTIDE SEQUENCE</scope>
    <source>
        <strain evidence="3">IBT 19713</strain>
    </source>
</reference>
<dbReference type="GO" id="GO:0003877">
    <property type="term" value="F:ATP:ADP adenylyltransferase activity"/>
    <property type="evidence" value="ECO:0007669"/>
    <property type="project" value="InterPro"/>
</dbReference>
<dbReference type="RefSeq" id="XP_058330052.1">
    <property type="nucleotide sequence ID" value="XM_058474312.1"/>
</dbReference>
<proteinExistence type="predicted"/>
<feature type="domain" description="Ap4A phosphorylase 1/2 N-terminal" evidence="2">
    <location>
        <begin position="107"/>
        <end position="196"/>
    </location>
</feature>
<accession>A0A9W9TPA2</accession>
<dbReference type="GO" id="GO:0009117">
    <property type="term" value="P:nucleotide metabolic process"/>
    <property type="evidence" value="ECO:0007669"/>
    <property type="project" value="InterPro"/>
</dbReference>
<dbReference type="InterPro" id="IPR043171">
    <property type="entry name" value="Ap4A_phos1/2-like"/>
</dbReference>
<evidence type="ECO:0000313" key="4">
    <source>
        <dbReference type="Proteomes" id="UP001150941"/>
    </source>
</evidence>
<comment type="caution">
    <text evidence="3">The sequence shown here is derived from an EMBL/GenBank/DDBJ whole genome shotgun (WGS) entry which is preliminary data.</text>
</comment>
<evidence type="ECO:0000259" key="2">
    <source>
        <dbReference type="Pfam" id="PF19327"/>
    </source>
</evidence>
<reference evidence="3" key="2">
    <citation type="journal article" date="2023" name="IMA Fungus">
        <title>Comparative genomic study of the Penicillium genus elucidates a diverse pangenome and 15 lateral gene transfer events.</title>
        <authorList>
            <person name="Petersen C."/>
            <person name="Sorensen T."/>
            <person name="Nielsen M.R."/>
            <person name="Sondergaard T.E."/>
            <person name="Sorensen J.L."/>
            <person name="Fitzpatrick D.A."/>
            <person name="Frisvad J.C."/>
            <person name="Nielsen K.L."/>
        </authorList>
    </citation>
    <scope>NUCLEOTIDE SEQUENCE</scope>
    <source>
        <strain evidence="3">IBT 19713</strain>
    </source>
</reference>
<dbReference type="OrthoDB" id="10267950at2759"/>
<dbReference type="GeneID" id="83201615"/>
<dbReference type="InterPro" id="IPR019200">
    <property type="entry name" value="ATP_adenylylTrfase_C"/>
</dbReference>
<dbReference type="Gene3D" id="3.30.428.70">
    <property type="match status" value="1"/>
</dbReference>
<dbReference type="InterPro" id="IPR036265">
    <property type="entry name" value="HIT-like_sf"/>
</dbReference>
<dbReference type="PANTHER" id="PTHR38420:SF1">
    <property type="entry name" value="PUTATIVE (AFU_ORTHOLOGUE AFUA_5G14690)-RELATED"/>
    <property type="match status" value="1"/>
</dbReference>
<dbReference type="AlphaFoldDB" id="A0A9W9TPA2"/>
<dbReference type="Pfam" id="PF09830">
    <property type="entry name" value="ATP_transf"/>
    <property type="match status" value="1"/>
</dbReference>
<dbReference type="EMBL" id="JAPQKS010000004">
    <property type="protein sequence ID" value="KAJ5232059.1"/>
    <property type="molecule type" value="Genomic_DNA"/>
</dbReference>
<name>A0A9W9TPA2_9EURO</name>
<dbReference type="Proteomes" id="UP001150941">
    <property type="component" value="Unassembled WGS sequence"/>
</dbReference>
<sequence length="327" mass="36304">MPLDLNYDEISSKFDRLVADGIVFYKPSTLIPLTHRGMTVRPPQSPPTPPHFLILPPPPFQFSFHIIEGHKTKPQEGDPVAATKAAQAAASNPAPCFGPGSDIANDHPDICITTVNGTHLLTMNKFPVFRPMLLLLTVDSYRRQHEPLARADLDAGWSVIDALRAEHYVFYNCTFRAGASRQHKHLQIVPAPGASEEYAAGYRFFPDYEGVGPGAEWRAPFTYFLVRWEGARLDADFLLEKYLGLLQKARVALGVAVEEQEIPHNFVLTKRWMMVIPRRAKVSHGLTANSAGMLGSMYIISQEQLDAWKEAGPTNVLAGLGIADEEF</sequence>
<protein>
    <recommendedName>
        <fullName evidence="5">Phosphorylase</fullName>
    </recommendedName>
</protein>
<dbReference type="GO" id="GO:0005524">
    <property type="term" value="F:ATP binding"/>
    <property type="evidence" value="ECO:0007669"/>
    <property type="project" value="InterPro"/>
</dbReference>